<evidence type="ECO:0000256" key="2">
    <source>
        <dbReference type="SAM" id="Phobius"/>
    </source>
</evidence>
<proteinExistence type="predicted"/>
<feature type="transmembrane region" description="Helical" evidence="2">
    <location>
        <begin position="132"/>
        <end position="155"/>
    </location>
</feature>
<dbReference type="UniPathway" id="UPA00378"/>
<evidence type="ECO:0000313" key="4">
    <source>
        <dbReference type="EMBL" id="KAF4717199.1"/>
    </source>
</evidence>
<dbReference type="EMBL" id="JABANM010023850">
    <property type="protein sequence ID" value="KAF4717199.1"/>
    <property type="molecule type" value="Genomic_DNA"/>
</dbReference>
<dbReference type="GO" id="GO:0042392">
    <property type="term" value="F:sphingosine-1-phosphate phosphatase activity"/>
    <property type="evidence" value="ECO:0007669"/>
    <property type="project" value="TreeGrafter"/>
</dbReference>
<dbReference type="Pfam" id="PF01569">
    <property type="entry name" value="PAP2"/>
    <property type="match status" value="1"/>
</dbReference>
<keyword evidence="2" id="KW-0812">Transmembrane</keyword>
<dbReference type="Gene3D" id="1.20.144.10">
    <property type="entry name" value="Phosphatidic acid phosphatase type 2/haloperoxidase"/>
    <property type="match status" value="1"/>
</dbReference>
<gene>
    <name evidence="4" type="primary">DOLPP1_2</name>
    <name evidence="4" type="ORF">FOZ62_030953</name>
</gene>
<organism evidence="4 5">
    <name type="scientific">Perkinsus olseni</name>
    <name type="common">Perkinsus atlanticus</name>
    <dbReference type="NCBI Taxonomy" id="32597"/>
    <lineage>
        <taxon>Eukaryota</taxon>
        <taxon>Sar</taxon>
        <taxon>Alveolata</taxon>
        <taxon>Perkinsozoa</taxon>
        <taxon>Perkinsea</taxon>
        <taxon>Perkinsida</taxon>
        <taxon>Perkinsidae</taxon>
        <taxon>Perkinsus</taxon>
    </lineage>
</organism>
<accession>A0A7J6R8N5</accession>
<dbReference type="SUPFAM" id="SSF48317">
    <property type="entry name" value="Acid phosphatase/Vanadium-dependent haloperoxidase"/>
    <property type="match status" value="1"/>
</dbReference>
<feature type="compositionally biased region" description="Low complexity" evidence="1">
    <location>
        <begin position="224"/>
        <end position="239"/>
    </location>
</feature>
<keyword evidence="2" id="KW-0472">Membrane</keyword>
<dbReference type="AlphaFoldDB" id="A0A7J6R8N5"/>
<feature type="domain" description="Phosphatidic acid phosphatase type 2/haloperoxidase" evidence="3">
    <location>
        <begin position="64"/>
        <end position="176"/>
    </location>
</feature>
<feature type="transmembrane region" description="Helical" evidence="2">
    <location>
        <begin position="33"/>
        <end position="57"/>
    </location>
</feature>
<feature type="transmembrane region" description="Helical" evidence="2">
    <location>
        <begin position="101"/>
        <end position="120"/>
    </location>
</feature>
<reference evidence="4 5" key="1">
    <citation type="submission" date="2020-04" db="EMBL/GenBank/DDBJ databases">
        <title>Perkinsus olseni comparative genomics.</title>
        <authorList>
            <person name="Bogema D.R."/>
        </authorList>
    </citation>
    <scope>NUCLEOTIDE SEQUENCE [LARGE SCALE GENOMIC DNA]</scope>
    <source>
        <strain evidence="4">ATCC PRA-205</strain>
    </source>
</reference>
<name>A0A7J6R8N5_PEROL</name>
<dbReference type="InterPro" id="IPR036938">
    <property type="entry name" value="PAP2/HPO_sf"/>
</dbReference>
<feature type="region of interest" description="Disordered" evidence="1">
    <location>
        <begin position="221"/>
        <end position="257"/>
    </location>
</feature>
<dbReference type="PANTHER" id="PTHR14969">
    <property type="entry name" value="SPHINGOSINE-1-PHOSPHATE PHOSPHOHYDROLASE"/>
    <property type="match status" value="1"/>
</dbReference>
<sequence>MSNSTAIVSTCLPDDWRVFSLTYVPYPTQDGKLLGWTLALLTLTPIFTISSVFTITLVRQSVRWGLLFVGLILSTVVNTILKNYVAEPRPEGTFASGYGMPSDHCQFCGFIIAYGFLFVKHHVRTQPLWIRYIPPVLAVIFIALPLAYSRVFLLAHTWAQVRAGMLLGLTLGSSWFWFVFQTLEGYGVLYRLQSFIDLFMMNDVRKHLWVTRMYRRERTSVLHGSGATTPATSPSWSPSRNEGKVRVDGEESGKKVD</sequence>
<dbReference type="Proteomes" id="UP000574390">
    <property type="component" value="Unassembled WGS sequence"/>
</dbReference>
<comment type="caution">
    <text evidence="4">The sequence shown here is derived from an EMBL/GenBank/DDBJ whole genome shotgun (WGS) entry which is preliminary data.</text>
</comment>
<protein>
    <submittedName>
        <fullName evidence="4">Dolichyldiphosphatase 1</fullName>
    </submittedName>
</protein>
<feature type="transmembrane region" description="Helical" evidence="2">
    <location>
        <begin position="64"/>
        <end position="81"/>
    </location>
</feature>
<keyword evidence="2" id="KW-1133">Transmembrane helix</keyword>
<evidence type="ECO:0000313" key="5">
    <source>
        <dbReference type="Proteomes" id="UP000574390"/>
    </source>
</evidence>
<dbReference type="SMART" id="SM00014">
    <property type="entry name" value="acidPPc"/>
    <property type="match status" value="1"/>
</dbReference>
<feature type="compositionally biased region" description="Basic and acidic residues" evidence="1">
    <location>
        <begin position="241"/>
        <end position="257"/>
    </location>
</feature>
<dbReference type="PANTHER" id="PTHR14969:SF13">
    <property type="entry name" value="AT30094P"/>
    <property type="match status" value="1"/>
</dbReference>
<evidence type="ECO:0000259" key="3">
    <source>
        <dbReference type="SMART" id="SM00014"/>
    </source>
</evidence>
<dbReference type="InterPro" id="IPR000326">
    <property type="entry name" value="PAP2/HPO"/>
</dbReference>
<evidence type="ECO:0000256" key="1">
    <source>
        <dbReference type="SAM" id="MobiDB-lite"/>
    </source>
</evidence>